<organism evidence="2 4">
    <name type="scientific">Cucumis melo var. makuwa</name>
    <name type="common">Oriental melon</name>
    <dbReference type="NCBI Taxonomy" id="1194695"/>
    <lineage>
        <taxon>Eukaryota</taxon>
        <taxon>Viridiplantae</taxon>
        <taxon>Streptophyta</taxon>
        <taxon>Embryophyta</taxon>
        <taxon>Tracheophyta</taxon>
        <taxon>Spermatophyta</taxon>
        <taxon>Magnoliopsida</taxon>
        <taxon>eudicotyledons</taxon>
        <taxon>Gunneridae</taxon>
        <taxon>Pentapetalae</taxon>
        <taxon>rosids</taxon>
        <taxon>fabids</taxon>
        <taxon>Cucurbitales</taxon>
        <taxon>Cucurbitaceae</taxon>
        <taxon>Benincaseae</taxon>
        <taxon>Cucumis</taxon>
    </lineage>
</organism>
<evidence type="ECO:0000313" key="2">
    <source>
        <dbReference type="EMBL" id="KAA0040345.1"/>
    </source>
</evidence>
<dbReference type="PANTHER" id="PTHR10775:SF179">
    <property type="entry name" value="TRANSPOSON, EN_SPM-LIKE, TRANSPOSASE-ASSOCIATED DOMAIN PROTEIN"/>
    <property type="match status" value="1"/>
</dbReference>
<dbReference type="Pfam" id="PF13952">
    <property type="entry name" value="DUF4216"/>
    <property type="match status" value="1"/>
</dbReference>
<evidence type="ECO:0000313" key="4">
    <source>
        <dbReference type="Proteomes" id="UP000321393"/>
    </source>
</evidence>
<dbReference type="PANTHER" id="PTHR10775">
    <property type="entry name" value="OS08G0208400 PROTEIN"/>
    <property type="match status" value="1"/>
</dbReference>
<comment type="caution">
    <text evidence="2">The sequence shown here is derived from an EMBL/GenBank/DDBJ whole genome shotgun (WGS) entry which is preliminary data.</text>
</comment>
<proteinExistence type="predicted"/>
<sequence length="273" mass="31259">MMLEVKEVIEVAHEEYSRDPNGFEKLLTDAEKPLYEGCKKYTKLSTLVKLYNLKVRKEFANSTECPKCGQSRWKNVKDRNEERKKISSKVICEKVEDDKLRHSTDSPAWKLVDFKWLDHFGSEPRNLCLTLPVDGNSGDVQIDELGYVLVDLNKVGHKSDSFILVRQAKQVFYVEDLSDVGWSVVLTSPQIDFEDRYNDDELGDIILQCEGIPNDMPNVDLNNDLEDNISTYPSHTMDTYMDDFNKELGVGELNATVEEIGTGNETPKQLKRP</sequence>
<reference evidence="4 5" key="1">
    <citation type="submission" date="2019-08" db="EMBL/GenBank/DDBJ databases">
        <title>Draft genome sequences of two oriental melons (Cucumis melo L. var makuwa).</title>
        <authorList>
            <person name="Kwon S.-Y."/>
        </authorList>
    </citation>
    <scope>NUCLEOTIDE SEQUENCE [LARGE SCALE GENOMIC DNA]</scope>
    <source>
        <strain evidence="5">cv. Chang Bougi</strain>
        <strain evidence="4">cv. SW 3</strain>
        <tissue evidence="2">Leaf</tissue>
    </source>
</reference>
<evidence type="ECO:0000313" key="5">
    <source>
        <dbReference type="Proteomes" id="UP000321947"/>
    </source>
</evidence>
<feature type="domain" description="DUF4216" evidence="1">
    <location>
        <begin position="136"/>
        <end position="185"/>
    </location>
</feature>
<evidence type="ECO:0000259" key="1">
    <source>
        <dbReference type="Pfam" id="PF13952"/>
    </source>
</evidence>
<evidence type="ECO:0000313" key="3">
    <source>
        <dbReference type="EMBL" id="TYK23359.1"/>
    </source>
</evidence>
<dbReference type="Proteomes" id="UP000321947">
    <property type="component" value="Unassembled WGS sequence"/>
</dbReference>
<protein>
    <recommendedName>
        <fullName evidence="1">DUF4216 domain-containing protein</fullName>
    </recommendedName>
</protein>
<dbReference type="InterPro" id="IPR025312">
    <property type="entry name" value="DUF4216"/>
</dbReference>
<dbReference type="Proteomes" id="UP000321393">
    <property type="component" value="Unassembled WGS sequence"/>
</dbReference>
<name>A0A5A7TG00_CUCMM</name>
<dbReference type="EMBL" id="SSTE01017567">
    <property type="protein sequence ID" value="KAA0040345.1"/>
    <property type="molecule type" value="Genomic_DNA"/>
</dbReference>
<dbReference type="AlphaFoldDB" id="A0A5A7TG00"/>
<dbReference type="EMBL" id="SSTD01004586">
    <property type="protein sequence ID" value="TYK23359.1"/>
    <property type="molecule type" value="Genomic_DNA"/>
</dbReference>
<gene>
    <name evidence="3" type="ORF">E5676_scaffold142G004230</name>
    <name evidence="2" type="ORF">E6C27_scaffold460G00500</name>
</gene>
<accession>A0A5A7TG00</accession>